<proteinExistence type="predicted"/>
<protein>
    <submittedName>
        <fullName evidence="1">Uncharacterized protein</fullName>
    </submittedName>
</protein>
<dbReference type="EMBL" id="JARBHB010000004">
    <property type="protein sequence ID" value="KAJ8887643.1"/>
    <property type="molecule type" value="Genomic_DNA"/>
</dbReference>
<evidence type="ECO:0000313" key="1">
    <source>
        <dbReference type="EMBL" id="KAJ8887643.1"/>
    </source>
</evidence>
<name>A0ABQ9HTD7_9NEOP</name>
<accession>A0ABQ9HTD7</accession>
<organism evidence="1 2">
    <name type="scientific">Dryococelus australis</name>
    <dbReference type="NCBI Taxonomy" id="614101"/>
    <lineage>
        <taxon>Eukaryota</taxon>
        <taxon>Metazoa</taxon>
        <taxon>Ecdysozoa</taxon>
        <taxon>Arthropoda</taxon>
        <taxon>Hexapoda</taxon>
        <taxon>Insecta</taxon>
        <taxon>Pterygota</taxon>
        <taxon>Neoptera</taxon>
        <taxon>Polyneoptera</taxon>
        <taxon>Phasmatodea</taxon>
        <taxon>Verophasmatodea</taxon>
        <taxon>Anareolatae</taxon>
        <taxon>Phasmatidae</taxon>
        <taxon>Eurycanthinae</taxon>
        <taxon>Dryococelus</taxon>
    </lineage>
</organism>
<comment type="caution">
    <text evidence="1">The sequence shown here is derived from an EMBL/GenBank/DDBJ whole genome shotgun (WGS) entry which is preliminary data.</text>
</comment>
<keyword evidence="2" id="KW-1185">Reference proteome</keyword>
<sequence length="177" mass="20449">MGTSGVSQSPHCWDSYIYRIWYEVGKDSSYTCRDCLGSSTISIGKRRKVKCLLHSCLHMGMNPSCPQRSASIRRWTRWRASSCKECVRCSRGKQSRTFENSKRGESSITIPNAGLLSQELLFYTPIREMGLTPKFMHHRNGPAVVLKQVSSSLYYLKKKIRGQFWLEILNNERKKPY</sequence>
<gene>
    <name evidence="1" type="ORF">PR048_013861</name>
</gene>
<evidence type="ECO:0000313" key="2">
    <source>
        <dbReference type="Proteomes" id="UP001159363"/>
    </source>
</evidence>
<dbReference type="Proteomes" id="UP001159363">
    <property type="component" value="Chromosome X"/>
</dbReference>
<reference evidence="1 2" key="1">
    <citation type="submission" date="2023-02" db="EMBL/GenBank/DDBJ databases">
        <title>LHISI_Scaffold_Assembly.</title>
        <authorList>
            <person name="Stuart O.P."/>
            <person name="Cleave R."/>
            <person name="Magrath M.J.L."/>
            <person name="Mikheyev A.S."/>
        </authorList>
    </citation>
    <scope>NUCLEOTIDE SEQUENCE [LARGE SCALE GENOMIC DNA]</scope>
    <source>
        <strain evidence="1">Daus_M_001</strain>
        <tissue evidence="1">Leg muscle</tissue>
    </source>
</reference>